<dbReference type="Gene3D" id="3.40.50.300">
    <property type="entry name" value="P-loop containing nucleotide triphosphate hydrolases"/>
    <property type="match status" value="1"/>
</dbReference>
<dbReference type="SUPFAM" id="SSF52540">
    <property type="entry name" value="P-loop containing nucleoside triphosphate hydrolases"/>
    <property type="match status" value="1"/>
</dbReference>
<dbReference type="GO" id="GO:0016740">
    <property type="term" value="F:transferase activity"/>
    <property type="evidence" value="ECO:0007669"/>
    <property type="project" value="UniProtKB-KW"/>
</dbReference>
<evidence type="ECO:0000256" key="2">
    <source>
        <dbReference type="PIRSR" id="PIRSR007531-2"/>
    </source>
</evidence>
<sequence length="201" mass="22393">MPITEMLHPPYGTIIVLNGPSSAGKSTLSRYLCENLAEHHLHIELDAFRNMEPANYWDVEKQVTQVRAAALCRAINATAATFSMHGQAVIVDHVLSSDAWHYMLEDLTGLPVLTVGVFCSLEILTERELKRGNRKIGLAKSQFDSIHANRHYDHVVDTSSSSVLDCGQSVLKWLQRRPAPTAFAKMHHQFFGNANLTKTGQ</sequence>
<name>A0A5E4U773_9BURK</name>
<proteinExistence type="predicted"/>
<dbReference type="AlphaFoldDB" id="A0A5E4U773"/>
<dbReference type="Proteomes" id="UP000337189">
    <property type="component" value="Unassembled WGS sequence"/>
</dbReference>
<dbReference type="EMBL" id="CABPSJ010000002">
    <property type="protein sequence ID" value="VVD95910.1"/>
    <property type="molecule type" value="Genomic_DNA"/>
</dbReference>
<dbReference type="GO" id="GO:0005524">
    <property type="term" value="F:ATP binding"/>
    <property type="evidence" value="ECO:0007669"/>
    <property type="project" value="InterPro"/>
</dbReference>
<feature type="binding site" evidence="2">
    <location>
        <begin position="19"/>
        <end position="26"/>
    </location>
    <ligand>
        <name>ATP</name>
        <dbReference type="ChEBI" id="CHEBI:30616"/>
    </ligand>
</feature>
<evidence type="ECO:0000313" key="4">
    <source>
        <dbReference type="Proteomes" id="UP000337189"/>
    </source>
</evidence>
<dbReference type="PIRSF" id="PIRSF007531">
    <property type="entry name" value="CPT"/>
    <property type="match status" value="1"/>
</dbReference>
<keyword evidence="3" id="KW-0808">Transferase</keyword>
<dbReference type="InterPro" id="IPR027417">
    <property type="entry name" value="P-loop_NTPase"/>
</dbReference>
<dbReference type="InterPro" id="IPR012853">
    <property type="entry name" value="CPT"/>
</dbReference>
<dbReference type="RefSeq" id="WP_174979439.1">
    <property type="nucleotide sequence ID" value="NZ_CABPSJ010000002.1"/>
</dbReference>
<organism evidence="3 4">
    <name type="scientific">Pandoraea communis</name>
    <dbReference type="NCBI Taxonomy" id="2508297"/>
    <lineage>
        <taxon>Bacteria</taxon>
        <taxon>Pseudomonadati</taxon>
        <taxon>Pseudomonadota</taxon>
        <taxon>Betaproteobacteria</taxon>
        <taxon>Burkholderiales</taxon>
        <taxon>Burkholderiaceae</taxon>
        <taxon>Pandoraea</taxon>
    </lineage>
</organism>
<accession>A0A5E4U773</accession>
<evidence type="ECO:0000313" key="3">
    <source>
        <dbReference type="EMBL" id="VVD95910.1"/>
    </source>
</evidence>
<reference evidence="3 4" key="1">
    <citation type="submission" date="2019-08" db="EMBL/GenBank/DDBJ databases">
        <authorList>
            <person name="Peeters C."/>
        </authorList>
    </citation>
    <scope>NUCLEOTIDE SEQUENCE [LARGE SCALE GENOMIC DNA]</scope>
    <source>
        <strain evidence="3 4">LMG 31110</strain>
    </source>
</reference>
<protein>
    <submittedName>
        <fullName evidence="3">Chloramphenicol phosphotransferase family protein</fullName>
    </submittedName>
</protein>
<dbReference type="Pfam" id="PF07931">
    <property type="entry name" value="CPT"/>
    <property type="match status" value="1"/>
</dbReference>
<feature type="active site" evidence="1">
    <location>
        <position position="46"/>
    </location>
</feature>
<gene>
    <name evidence="3" type="ORF">PCO31110_01881</name>
</gene>
<evidence type="ECO:0000256" key="1">
    <source>
        <dbReference type="PIRSR" id="PIRSR007531-1"/>
    </source>
</evidence>